<evidence type="ECO:0000313" key="2">
    <source>
        <dbReference type="EMBL" id="MPN56296.1"/>
    </source>
</evidence>
<name>A0A645IYM5_9ZZZZ</name>
<organism evidence="2">
    <name type="scientific">bioreactor metagenome</name>
    <dbReference type="NCBI Taxonomy" id="1076179"/>
    <lineage>
        <taxon>unclassified sequences</taxon>
        <taxon>metagenomes</taxon>
        <taxon>ecological metagenomes</taxon>
    </lineage>
</organism>
<protein>
    <submittedName>
        <fullName evidence="2">Uncharacterized protein</fullName>
    </submittedName>
</protein>
<feature type="region of interest" description="Disordered" evidence="1">
    <location>
        <begin position="80"/>
        <end position="100"/>
    </location>
</feature>
<comment type="caution">
    <text evidence="2">The sequence shown here is derived from an EMBL/GenBank/DDBJ whole genome shotgun (WGS) entry which is preliminary data.</text>
</comment>
<accession>A0A645IYM5</accession>
<feature type="compositionally biased region" description="Polar residues" evidence="1">
    <location>
        <begin position="88"/>
        <end position="100"/>
    </location>
</feature>
<reference evidence="2" key="1">
    <citation type="submission" date="2019-08" db="EMBL/GenBank/DDBJ databases">
        <authorList>
            <person name="Kucharzyk K."/>
            <person name="Murdoch R.W."/>
            <person name="Higgins S."/>
            <person name="Loffler F."/>
        </authorList>
    </citation>
    <scope>NUCLEOTIDE SEQUENCE</scope>
</reference>
<evidence type="ECO:0000256" key="1">
    <source>
        <dbReference type="SAM" id="MobiDB-lite"/>
    </source>
</evidence>
<sequence>MLSLGPALVLFHRCIARAGINAQLDLLIHGGDQGDGVIRRSAFLALFQLDIDRFSGSNGLGFFDGLTQADLHGTCQGQPFGSRLGQCRSRTQSTQAQGCR</sequence>
<proteinExistence type="predicted"/>
<dbReference type="AlphaFoldDB" id="A0A645IYM5"/>
<gene>
    <name evidence="2" type="ORF">SDC9_203982</name>
</gene>
<dbReference type="EMBL" id="VSSQ01126482">
    <property type="protein sequence ID" value="MPN56296.1"/>
    <property type="molecule type" value="Genomic_DNA"/>
</dbReference>